<accession>A0A235BNP0</accession>
<feature type="active site" description="Charge relay system" evidence="5">
    <location>
        <position position="417"/>
    </location>
</feature>
<organism evidence="7 8">
    <name type="scientific">candidate division WOR-3 bacterium JGI_Cruoil_03_44_89</name>
    <dbReference type="NCBI Taxonomy" id="1973748"/>
    <lineage>
        <taxon>Bacteria</taxon>
        <taxon>Bacteria division WOR-3</taxon>
    </lineage>
</organism>
<comment type="similarity">
    <text evidence="1 5">Belongs to the peptidase S8 family.</text>
</comment>
<evidence type="ECO:0000259" key="6">
    <source>
        <dbReference type="Pfam" id="PF00082"/>
    </source>
</evidence>
<evidence type="ECO:0000256" key="3">
    <source>
        <dbReference type="ARBA" id="ARBA00022801"/>
    </source>
</evidence>
<dbReference type="Proteomes" id="UP000215215">
    <property type="component" value="Unassembled WGS sequence"/>
</dbReference>
<keyword evidence="2 5" id="KW-0645">Protease</keyword>
<keyword evidence="3 5" id="KW-0378">Hydrolase</keyword>
<evidence type="ECO:0000256" key="1">
    <source>
        <dbReference type="ARBA" id="ARBA00011073"/>
    </source>
</evidence>
<feature type="domain" description="Peptidase S8/S53" evidence="6">
    <location>
        <begin position="157"/>
        <end position="467"/>
    </location>
</feature>
<dbReference type="AlphaFoldDB" id="A0A235BNP0"/>
<evidence type="ECO:0000256" key="2">
    <source>
        <dbReference type="ARBA" id="ARBA00022670"/>
    </source>
</evidence>
<dbReference type="Gene3D" id="2.60.40.4070">
    <property type="match status" value="1"/>
</dbReference>
<comment type="caution">
    <text evidence="7">The sequence shown here is derived from an EMBL/GenBank/DDBJ whole genome shotgun (WGS) entry which is preliminary data.</text>
</comment>
<dbReference type="EMBL" id="NOZQ01000214">
    <property type="protein sequence ID" value="OYD13824.1"/>
    <property type="molecule type" value="Genomic_DNA"/>
</dbReference>
<dbReference type="GO" id="GO:0006508">
    <property type="term" value="P:proteolysis"/>
    <property type="evidence" value="ECO:0007669"/>
    <property type="project" value="UniProtKB-KW"/>
</dbReference>
<dbReference type="GO" id="GO:0004252">
    <property type="term" value="F:serine-type endopeptidase activity"/>
    <property type="evidence" value="ECO:0007669"/>
    <property type="project" value="UniProtKB-UniRule"/>
</dbReference>
<feature type="active site" description="Charge relay system" evidence="5">
    <location>
        <position position="166"/>
    </location>
</feature>
<gene>
    <name evidence="7" type="ORF">CH333_09815</name>
</gene>
<feature type="active site" description="Charge relay system" evidence="5">
    <location>
        <position position="213"/>
    </location>
</feature>
<dbReference type="InterPro" id="IPR036852">
    <property type="entry name" value="Peptidase_S8/S53_dom_sf"/>
</dbReference>
<evidence type="ECO:0000313" key="7">
    <source>
        <dbReference type="EMBL" id="OYD13824.1"/>
    </source>
</evidence>
<name>A0A235BNP0_UNCW3</name>
<evidence type="ECO:0000313" key="8">
    <source>
        <dbReference type="Proteomes" id="UP000215215"/>
    </source>
</evidence>
<evidence type="ECO:0000256" key="5">
    <source>
        <dbReference type="PROSITE-ProRule" id="PRU01240"/>
    </source>
</evidence>
<dbReference type="PANTHER" id="PTHR43806">
    <property type="entry name" value="PEPTIDASE S8"/>
    <property type="match status" value="1"/>
</dbReference>
<proteinExistence type="inferred from homology"/>
<dbReference type="PRINTS" id="PR00723">
    <property type="entry name" value="SUBTILISIN"/>
</dbReference>
<dbReference type="Gene3D" id="3.40.50.200">
    <property type="entry name" value="Peptidase S8/S53 domain"/>
    <property type="match status" value="1"/>
</dbReference>
<evidence type="ECO:0000256" key="4">
    <source>
        <dbReference type="ARBA" id="ARBA00022825"/>
    </source>
</evidence>
<reference evidence="7 8" key="1">
    <citation type="submission" date="2017-07" db="EMBL/GenBank/DDBJ databases">
        <title>Recovery of genomes from metagenomes via a dereplication, aggregation, and scoring strategy.</title>
        <authorList>
            <person name="Sieber C.M."/>
            <person name="Probst A.J."/>
            <person name="Sharrar A."/>
            <person name="Thomas B.C."/>
            <person name="Hess M."/>
            <person name="Tringe S.G."/>
            <person name="Banfield J.F."/>
        </authorList>
    </citation>
    <scope>NUCLEOTIDE SEQUENCE [LARGE SCALE GENOMIC DNA]</scope>
    <source>
        <strain evidence="7">JGI_Cruoil_03_44_89</strain>
    </source>
</reference>
<keyword evidence="4 5" id="KW-0720">Serine protease</keyword>
<dbReference type="PANTHER" id="PTHR43806:SF67">
    <property type="entry name" value="EGF-LIKE DOMAIN-CONTAINING PROTEIN"/>
    <property type="match status" value="1"/>
</dbReference>
<dbReference type="InterPro" id="IPR050131">
    <property type="entry name" value="Peptidase_S8_subtilisin-like"/>
</dbReference>
<sequence>MFFLIATLLFSSLPREKVWVYFTDKGIRTEEQRKDALRSAREDLSERALKRRLMVRSSDDVVDYSDIPLHAEYIREVETLGGRLCEVSKWLNAATFTIPSQKGKEIEELPFVKKITPVRKFRERLVERRKGIDYGEEGESQIKLLGLDKVHKRGYIGQGILMGILDTGYKKDTHPALRDINIVAEHDFISNDSLARYDENDTIDMRDKHQIDHGSHMLSLMGARATGQLVGAAFGADFAIARTELVHRAPNDEGDIIAEEGWWIAGVEFLDSVGVDIISSSLGYREWADSPDSSYRYEDMDGHTTPMSKHAAICLSKNILLVTAMGNISHKNPTSRPDTCIKAPADADSIIACGGVDEDGEWFWRENWGSAIGPPYDQIGVNERTRWKPDVCGPWLAYVANPWNDELNSCFKTGGTSCATAMVAGAASCILSGHRKDGVGWNAAKLRDVILKTASRSENPDDTLGYGVLNAYKALYYEKPIVFPPPLDEDKILYSSPNPFIPGDGKSLHIYYRLVNNTWCMNIYIFTLSGKLVKEFTKYDVTLGNGYVEWNGKDEGGNTVASGIYICFLKTGTGKSIGKIAVIR</sequence>
<dbReference type="Pfam" id="PF00082">
    <property type="entry name" value="Peptidase_S8"/>
    <property type="match status" value="1"/>
</dbReference>
<dbReference type="InterPro" id="IPR015500">
    <property type="entry name" value="Peptidase_S8_subtilisin-rel"/>
</dbReference>
<protein>
    <recommendedName>
        <fullName evidence="6">Peptidase S8/S53 domain-containing protein</fullName>
    </recommendedName>
</protein>
<dbReference type="PROSITE" id="PS51892">
    <property type="entry name" value="SUBTILASE"/>
    <property type="match status" value="1"/>
</dbReference>
<dbReference type="SUPFAM" id="SSF52743">
    <property type="entry name" value="Subtilisin-like"/>
    <property type="match status" value="1"/>
</dbReference>
<dbReference type="InterPro" id="IPR000209">
    <property type="entry name" value="Peptidase_S8/S53_dom"/>
</dbReference>